<evidence type="ECO:0000256" key="2">
    <source>
        <dbReference type="ARBA" id="ARBA00005389"/>
    </source>
</evidence>
<evidence type="ECO:0000256" key="3">
    <source>
        <dbReference type="ARBA" id="ARBA00023015"/>
    </source>
</evidence>
<dbReference type="GO" id="GO:0003712">
    <property type="term" value="F:transcription coregulator activity"/>
    <property type="evidence" value="ECO:0007669"/>
    <property type="project" value="InterPro"/>
</dbReference>
<feature type="compositionally biased region" description="Low complexity" evidence="6">
    <location>
        <begin position="502"/>
        <end position="523"/>
    </location>
</feature>
<dbReference type="Pfam" id="PF09748">
    <property type="entry name" value="Med10"/>
    <property type="match status" value="1"/>
</dbReference>
<dbReference type="GO" id="GO:0006357">
    <property type="term" value="P:regulation of transcription by RNA polymerase II"/>
    <property type="evidence" value="ECO:0007669"/>
    <property type="project" value="InterPro"/>
</dbReference>
<comment type="similarity">
    <text evidence="2">Belongs to the Mediator complex subunit 10 family.</text>
</comment>
<keyword evidence="8" id="KW-1185">Reference proteome</keyword>
<feature type="compositionally biased region" description="Basic and acidic residues" evidence="6">
    <location>
        <begin position="74"/>
        <end position="83"/>
    </location>
</feature>
<evidence type="ECO:0000256" key="5">
    <source>
        <dbReference type="ARBA" id="ARBA00023242"/>
    </source>
</evidence>
<sequence length="523" mass="55926">MPPRLILSVRRGRGQRGGTTTATVHSTGQSASRASATPSEPSRASRGPDGRERLPGVPGPSGSTSQNVVVGQRQHSDLTRSHPDITTSTTLHLSPDRLRQFPPGSSDPHITLRIRTRSFGVTEINSEATGTANPYYAPSTAAYPPPSLVPDAPLLPGLEVESSRHIVVPPASYGPSPEVYQPTQPAQPAQPVPTTDQLIRNLALTNPATLLGLAVAAGVTPNHYEDLLPPLSVPRHHQQQQELSLPSVPGLPAVPDASVSRAATLLNYPPADFTVPQVVPQVVPQQSSTTTHNDDIFPANLPVLPRIDEISPPNLPVRKDGPQASQQSSTSTHGDNSDMAPVKDTSSVHHTLKDIIQSLSELQMQTHGYVPETQNLMVDKMTDLAESLSRLQTLTSPRESPLNPIHNVQVAPEIIDYVDDGRNPDIFTRDFVENVQRGNAVVNGKQQAFRDFTEIYAQALREGLPGTSRQVDKIMENLGFDNEREKEKTSEGTGTGTGTGEGESANGSGSQSATNANANASSR</sequence>
<gene>
    <name evidence="7" type="primary">NUT2</name>
    <name evidence="7" type="ORF">LTR25_005820</name>
</gene>
<feature type="region of interest" description="Disordered" evidence="6">
    <location>
        <begin position="477"/>
        <end position="523"/>
    </location>
</feature>
<evidence type="ECO:0000313" key="7">
    <source>
        <dbReference type="EMBL" id="KAK5535918.1"/>
    </source>
</evidence>
<evidence type="ECO:0000256" key="4">
    <source>
        <dbReference type="ARBA" id="ARBA00023163"/>
    </source>
</evidence>
<dbReference type="EMBL" id="JAXLQG010000009">
    <property type="protein sequence ID" value="KAK5535918.1"/>
    <property type="molecule type" value="Genomic_DNA"/>
</dbReference>
<organism evidence="7 8">
    <name type="scientific">Vermiconidia calcicola</name>
    <dbReference type="NCBI Taxonomy" id="1690605"/>
    <lineage>
        <taxon>Eukaryota</taxon>
        <taxon>Fungi</taxon>
        <taxon>Dikarya</taxon>
        <taxon>Ascomycota</taxon>
        <taxon>Pezizomycotina</taxon>
        <taxon>Dothideomycetes</taxon>
        <taxon>Dothideomycetidae</taxon>
        <taxon>Mycosphaerellales</taxon>
        <taxon>Extremaceae</taxon>
        <taxon>Vermiconidia</taxon>
    </lineage>
</organism>
<dbReference type="Proteomes" id="UP001345827">
    <property type="component" value="Unassembled WGS sequence"/>
</dbReference>
<dbReference type="GO" id="GO:0016592">
    <property type="term" value="C:mediator complex"/>
    <property type="evidence" value="ECO:0007669"/>
    <property type="project" value="InterPro"/>
</dbReference>
<feature type="region of interest" description="Disordered" evidence="6">
    <location>
        <begin position="305"/>
        <end position="345"/>
    </location>
</feature>
<evidence type="ECO:0000256" key="1">
    <source>
        <dbReference type="ARBA" id="ARBA00004123"/>
    </source>
</evidence>
<evidence type="ECO:0000313" key="8">
    <source>
        <dbReference type="Proteomes" id="UP001345827"/>
    </source>
</evidence>
<keyword evidence="3" id="KW-0805">Transcription regulation</keyword>
<feature type="compositionally biased region" description="Polar residues" evidence="6">
    <location>
        <begin position="24"/>
        <end position="42"/>
    </location>
</feature>
<evidence type="ECO:0000256" key="6">
    <source>
        <dbReference type="SAM" id="MobiDB-lite"/>
    </source>
</evidence>
<accession>A0AAV9QA05</accession>
<keyword evidence="5" id="KW-0539">Nucleus</keyword>
<feature type="compositionally biased region" description="Basic and acidic residues" evidence="6">
    <location>
        <begin position="477"/>
        <end position="490"/>
    </location>
</feature>
<name>A0AAV9QA05_9PEZI</name>
<proteinExistence type="inferred from homology"/>
<comment type="subcellular location">
    <subcellularLocation>
        <location evidence="1">Nucleus</location>
    </subcellularLocation>
</comment>
<dbReference type="AlphaFoldDB" id="A0AAV9QA05"/>
<feature type="compositionally biased region" description="Polar residues" evidence="6">
    <location>
        <begin position="323"/>
        <end position="334"/>
    </location>
</feature>
<dbReference type="InterPro" id="IPR019145">
    <property type="entry name" value="Mediator_Med10"/>
</dbReference>
<comment type="caution">
    <text evidence="7">The sequence shown here is derived from an EMBL/GenBank/DDBJ whole genome shotgun (WGS) entry which is preliminary data.</text>
</comment>
<protein>
    <submittedName>
        <fullName evidence="7">RNA polymerase II mediator complex subunit</fullName>
    </submittedName>
</protein>
<keyword evidence="4" id="KW-0804">Transcription</keyword>
<reference evidence="7 8" key="1">
    <citation type="submission" date="2023-06" db="EMBL/GenBank/DDBJ databases">
        <title>Black Yeasts Isolated from many extreme environments.</title>
        <authorList>
            <person name="Coleine C."/>
            <person name="Stajich J.E."/>
            <person name="Selbmann L."/>
        </authorList>
    </citation>
    <scope>NUCLEOTIDE SEQUENCE [LARGE SCALE GENOMIC DNA]</scope>
    <source>
        <strain evidence="7 8">CCFEE 5887</strain>
    </source>
</reference>
<feature type="region of interest" description="Disordered" evidence="6">
    <location>
        <begin position="1"/>
        <end position="90"/>
    </location>
</feature>